<reference evidence="4" key="1">
    <citation type="submission" date="2006-10" db="EMBL/GenBank/DDBJ databases">
        <title>Complete sequence of Solibacter usitatus Ellin6076.</title>
        <authorList>
            <consortium name="US DOE Joint Genome Institute"/>
            <person name="Copeland A."/>
            <person name="Lucas S."/>
            <person name="Lapidus A."/>
            <person name="Barry K."/>
            <person name="Detter J.C."/>
            <person name="Glavina del Rio T."/>
            <person name="Hammon N."/>
            <person name="Israni S."/>
            <person name="Dalin E."/>
            <person name="Tice H."/>
            <person name="Pitluck S."/>
            <person name="Thompson L.S."/>
            <person name="Brettin T."/>
            <person name="Bruce D."/>
            <person name="Han C."/>
            <person name="Tapia R."/>
            <person name="Gilna P."/>
            <person name="Schmutz J."/>
            <person name="Larimer F."/>
            <person name="Land M."/>
            <person name="Hauser L."/>
            <person name="Kyrpides N."/>
            <person name="Mikhailova N."/>
            <person name="Janssen P.H."/>
            <person name="Kuske C.R."/>
            <person name="Richardson P."/>
        </authorList>
    </citation>
    <scope>NUCLEOTIDE SEQUENCE</scope>
    <source>
        <strain evidence="4">Ellin6076</strain>
    </source>
</reference>
<dbReference type="STRING" id="234267.Acid_2654"/>
<evidence type="ECO:0000256" key="2">
    <source>
        <dbReference type="ARBA" id="ARBA00023315"/>
    </source>
</evidence>
<dbReference type="CDD" id="cd04301">
    <property type="entry name" value="NAT_SF"/>
    <property type="match status" value="1"/>
</dbReference>
<dbReference type="eggNOG" id="COG0456">
    <property type="taxonomic scope" value="Bacteria"/>
</dbReference>
<gene>
    <name evidence="4" type="ordered locus">Acid_2654</name>
</gene>
<proteinExistence type="predicted"/>
<dbReference type="InParanoid" id="Q024D3"/>
<dbReference type="GO" id="GO:0016747">
    <property type="term" value="F:acyltransferase activity, transferring groups other than amino-acyl groups"/>
    <property type="evidence" value="ECO:0007669"/>
    <property type="project" value="InterPro"/>
</dbReference>
<evidence type="ECO:0000259" key="3">
    <source>
        <dbReference type="PROSITE" id="PS51186"/>
    </source>
</evidence>
<protein>
    <submittedName>
        <fullName evidence="4">GCN5-related N-acetyltransferase</fullName>
    </submittedName>
</protein>
<keyword evidence="1 4" id="KW-0808">Transferase</keyword>
<evidence type="ECO:0000313" key="4">
    <source>
        <dbReference type="EMBL" id="ABJ83643.1"/>
    </source>
</evidence>
<dbReference type="SUPFAM" id="SSF55729">
    <property type="entry name" value="Acyl-CoA N-acyltransferases (Nat)"/>
    <property type="match status" value="1"/>
</dbReference>
<dbReference type="InterPro" id="IPR050832">
    <property type="entry name" value="Bact_Acetyltransf"/>
</dbReference>
<feature type="domain" description="N-acetyltransferase" evidence="3">
    <location>
        <begin position="1"/>
        <end position="165"/>
    </location>
</feature>
<dbReference type="Gene3D" id="3.40.630.30">
    <property type="match status" value="1"/>
</dbReference>
<organism evidence="4">
    <name type="scientific">Solibacter usitatus (strain Ellin6076)</name>
    <dbReference type="NCBI Taxonomy" id="234267"/>
    <lineage>
        <taxon>Bacteria</taxon>
        <taxon>Pseudomonadati</taxon>
        <taxon>Acidobacteriota</taxon>
        <taxon>Terriglobia</taxon>
        <taxon>Bryobacterales</taxon>
        <taxon>Solibacteraceae</taxon>
        <taxon>Candidatus Solibacter</taxon>
    </lineage>
</organism>
<dbReference type="KEGG" id="sus:Acid_2654"/>
<evidence type="ECO:0000256" key="1">
    <source>
        <dbReference type="ARBA" id="ARBA00022679"/>
    </source>
</evidence>
<sequence length="165" mass="18197">MDAAQLLRERDALAGLLTDSVDGGASVGFLPPLDPRIAEEYWTGVADAIEHADRRLFAVWADGVLAGAVQLQRSATPNGRHRGEVMKLMVHRRYRGRGFGARLMTAVEEEARRQGLTLLVLDTRHGDLAEGLYRKLGWQEAGVVPRYARGADGALHATVFFYKEI</sequence>
<dbReference type="Pfam" id="PF00583">
    <property type="entry name" value="Acetyltransf_1"/>
    <property type="match status" value="1"/>
</dbReference>
<dbReference type="AlphaFoldDB" id="Q024D3"/>
<dbReference type="PROSITE" id="PS51186">
    <property type="entry name" value="GNAT"/>
    <property type="match status" value="1"/>
</dbReference>
<dbReference type="HOGENOM" id="CLU_077728_1_1_0"/>
<name>Q024D3_SOLUE</name>
<dbReference type="PANTHER" id="PTHR43877">
    <property type="entry name" value="AMINOALKYLPHOSPHONATE N-ACETYLTRANSFERASE-RELATED-RELATED"/>
    <property type="match status" value="1"/>
</dbReference>
<accession>Q024D3</accession>
<dbReference type="InterPro" id="IPR000182">
    <property type="entry name" value="GNAT_dom"/>
</dbReference>
<keyword evidence="2" id="KW-0012">Acyltransferase</keyword>
<dbReference type="EMBL" id="CP000473">
    <property type="protein sequence ID" value="ABJ83643.1"/>
    <property type="molecule type" value="Genomic_DNA"/>
</dbReference>
<dbReference type="InterPro" id="IPR016181">
    <property type="entry name" value="Acyl_CoA_acyltransferase"/>
</dbReference>